<gene>
    <name evidence="3" type="ORF">BSL78_25920</name>
</gene>
<dbReference type="InterPro" id="IPR013320">
    <property type="entry name" value="ConA-like_dom_sf"/>
</dbReference>
<feature type="domain" description="Thrombospondin-like N-terminal" evidence="2">
    <location>
        <begin position="134"/>
        <end position="329"/>
    </location>
</feature>
<organism evidence="3 4">
    <name type="scientific">Stichopus japonicus</name>
    <name type="common">Sea cucumber</name>
    <dbReference type="NCBI Taxonomy" id="307972"/>
    <lineage>
        <taxon>Eukaryota</taxon>
        <taxon>Metazoa</taxon>
        <taxon>Echinodermata</taxon>
        <taxon>Eleutherozoa</taxon>
        <taxon>Echinozoa</taxon>
        <taxon>Holothuroidea</taxon>
        <taxon>Aspidochirotacea</taxon>
        <taxon>Aspidochirotida</taxon>
        <taxon>Stichopodidae</taxon>
        <taxon>Apostichopus</taxon>
    </lineage>
</organism>
<evidence type="ECO:0000259" key="2">
    <source>
        <dbReference type="SMART" id="SM00210"/>
    </source>
</evidence>
<dbReference type="STRING" id="307972.A0A2G8JNG8"/>
<accession>A0A2G8JNG8</accession>
<dbReference type="EMBL" id="MRZV01001530">
    <property type="protein sequence ID" value="PIK37245.1"/>
    <property type="molecule type" value="Genomic_DNA"/>
</dbReference>
<evidence type="ECO:0000256" key="1">
    <source>
        <dbReference type="ARBA" id="ARBA00022737"/>
    </source>
</evidence>
<protein>
    <submittedName>
        <fullName evidence="3">Putative collagen alpha-1(XV) chain</fullName>
    </submittedName>
</protein>
<evidence type="ECO:0000313" key="3">
    <source>
        <dbReference type="EMBL" id="PIK37245.1"/>
    </source>
</evidence>
<dbReference type="SMART" id="SM00210">
    <property type="entry name" value="TSPN"/>
    <property type="match status" value="1"/>
</dbReference>
<proteinExistence type="predicted"/>
<keyword evidence="1" id="KW-0677">Repeat</keyword>
<keyword evidence="3" id="KW-0176">Collagen</keyword>
<reference evidence="3 4" key="1">
    <citation type="journal article" date="2017" name="PLoS Biol.">
        <title>The sea cucumber genome provides insights into morphological evolution and visceral regeneration.</title>
        <authorList>
            <person name="Zhang X."/>
            <person name="Sun L."/>
            <person name="Yuan J."/>
            <person name="Sun Y."/>
            <person name="Gao Y."/>
            <person name="Zhang L."/>
            <person name="Li S."/>
            <person name="Dai H."/>
            <person name="Hamel J.F."/>
            <person name="Liu C."/>
            <person name="Yu Y."/>
            <person name="Liu S."/>
            <person name="Lin W."/>
            <person name="Guo K."/>
            <person name="Jin S."/>
            <person name="Xu P."/>
            <person name="Storey K.B."/>
            <person name="Huan P."/>
            <person name="Zhang T."/>
            <person name="Zhou Y."/>
            <person name="Zhang J."/>
            <person name="Lin C."/>
            <person name="Li X."/>
            <person name="Xing L."/>
            <person name="Huo D."/>
            <person name="Sun M."/>
            <person name="Wang L."/>
            <person name="Mercier A."/>
            <person name="Li F."/>
            <person name="Yang H."/>
            <person name="Xiang J."/>
        </authorList>
    </citation>
    <scope>NUCLEOTIDE SEQUENCE [LARGE SCALE GENOMIC DNA]</scope>
    <source>
        <strain evidence="3">Shaxun</strain>
        <tissue evidence="3">Muscle</tissue>
    </source>
</reference>
<evidence type="ECO:0000313" key="4">
    <source>
        <dbReference type="Proteomes" id="UP000230750"/>
    </source>
</evidence>
<dbReference type="Gene3D" id="2.60.120.200">
    <property type="match status" value="1"/>
</dbReference>
<keyword evidence="4" id="KW-1185">Reference proteome</keyword>
<dbReference type="GO" id="GO:0005581">
    <property type="term" value="C:collagen trimer"/>
    <property type="evidence" value="ECO:0007669"/>
    <property type="project" value="UniProtKB-KW"/>
</dbReference>
<name>A0A2G8JNG8_STIJA</name>
<comment type="caution">
    <text evidence="3">The sequence shown here is derived from an EMBL/GenBank/DDBJ whole genome shotgun (WGS) entry which is preliminary data.</text>
</comment>
<dbReference type="InterPro" id="IPR048287">
    <property type="entry name" value="TSPN-like_N"/>
</dbReference>
<dbReference type="OrthoDB" id="10060752at2759"/>
<sequence length="450" mass="49802">MGDGRGTMFLFPSTFTARILLYACIVSTVIDGNYNATEIGMTPSVSFFPHASPSPSPPLPPPLLLGLPSPNLICTCVRMPDVVKDLHCNCWLKMGYKAGPLRVKMSWSSITQSAFLILCLSSIAVNSQQRDSYSMDILQTIGFPLAEGISFATGIQGPSFKFQGQYIVGRMANTLFPEAFSLYYPDFSIQVTLKPATRHVGPVFAVTDYLQGIIIMGINITEVNSHYNRISLFLTDYKFNDVTQEVAAFIVPALKDKWTQFAFSVKHNVVRFYFNCSGIYDTQVFYKHLGWHLTVPSNGAILVGYLGYAKQPDIRYQGLIQEILITNRASAAEEYCPSFEGSGKDANTGDLRDYADDEPRDGAKTQSLMNMHVIQMNPQHLLMNMHDQFLWLGEGSGDYAYTDLPDKKGGSGTEDLAVTPTQGKAGTLPLGSAMPVWQCPQSYGQSLWWV</sequence>
<dbReference type="SUPFAM" id="SSF49899">
    <property type="entry name" value="Concanavalin A-like lectins/glucanases"/>
    <property type="match status" value="1"/>
</dbReference>
<dbReference type="AlphaFoldDB" id="A0A2G8JNG8"/>
<dbReference type="Proteomes" id="UP000230750">
    <property type="component" value="Unassembled WGS sequence"/>
</dbReference>